<keyword evidence="2" id="KW-1185">Reference proteome</keyword>
<accession>A0A9P7R6K5</accession>
<dbReference type="EMBL" id="JAESDN010000006">
    <property type="protein sequence ID" value="KAG7048694.1"/>
    <property type="molecule type" value="Genomic_DNA"/>
</dbReference>
<dbReference type="Proteomes" id="UP000699042">
    <property type="component" value="Unassembled WGS sequence"/>
</dbReference>
<reference evidence="1" key="1">
    <citation type="submission" date="2021-05" db="EMBL/GenBank/DDBJ databases">
        <title>Comparative genomics of three Colletotrichum scovillei strains and genetic complementation revealed genes involved fungal growth and virulence on chili pepper.</title>
        <authorList>
            <person name="Hsieh D.-K."/>
            <person name="Chuang S.-C."/>
            <person name="Chen C.-Y."/>
            <person name="Chao Y.-T."/>
            <person name="Lu M.-Y.J."/>
            <person name="Lee M.-H."/>
            <person name="Shih M.-C."/>
        </authorList>
    </citation>
    <scope>NUCLEOTIDE SEQUENCE</scope>
    <source>
        <strain evidence="1">Coll-153</strain>
    </source>
</reference>
<comment type="caution">
    <text evidence="1">The sequence shown here is derived from an EMBL/GenBank/DDBJ whole genome shotgun (WGS) entry which is preliminary data.</text>
</comment>
<protein>
    <submittedName>
        <fullName evidence="1">Uncharacterized protein</fullName>
    </submittedName>
</protein>
<gene>
    <name evidence="1" type="ORF">JMJ77_014328</name>
</gene>
<dbReference type="AlphaFoldDB" id="A0A9P7R6K5"/>
<proteinExistence type="predicted"/>
<organism evidence="1 2">
    <name type="scientific">Colletotrichum scovillei</name>
    <dbReference type="NCBI Taxonomy" id="1209932"/>
    <lineage>
        <taxon>Eukaryota</taxon>
        <taxon>Fungi</taxon>
        <taxon>Dikarya</taxon>
        <taxon>Ascomycota</taxon>
        <taxon>Pezizomycotina</taxon>
        <taxon>Sordariomycetes</taxon>
        <taxon>Hypocreomycetidae</taxon>
        <taxon>Glomerellales</taxon>
        <taxon>Glomerellaceae</taxon>
        <taxon>Colletotrichum</taxon>
        <taxon>Colletotrichum acutatum species complex</taxon>
    </lineage>
</organism>
<evidence type="ECO:0000313" key="2">
    <source>
        <dbReference type="Proteomes" id="UP000699042"/>
    </source>
</evidence>
<name>A0A9P7R6K5_9PEZI</name>
<sequence length="65" mass="7657">MDDVDWDNSQAGVPDDVQLARFLCSFWLPRAPMCVFSWQPRRVQPSGRSRLRRWKMAPPSVPLLW</sequence>
<evidence type="ECO:0000313" key="1">
    <source>
        <dbReference type="EMBL" id="KAG7048694.1"/>
    </source>
</evidence>